<sequence>MGCAESKEPEDPADAAEAAERAAERSQNQDIEKDIKRQDKEEEKIQKLLLLGAGESGKSTIFKQVKVLYQSGFTDAERAEFRRIVHSNVYQSIRILLEGLDAFQESSGAGTTYTLKEENQMLAEKVEDIALQPPGDMPVLDEILAAEISQVWMDPAVQAVFDRANELQLPDCAAYFLNDVMRLGRPDYLPTQEDILFARVRTTGIAETEFSPPKESGVVSGTYRIFDVGGQRNERKKWIHLFDNVTAVIFCIALSEYDQTLFEDETENRMVEAKNLLEEMLQHPAFKNVSFLLFLNKYDLFEKKVRRVSLTQCPWFSDYTGSPDPDVAFRYVTAKFQQLFENYNPPGQFAKRFFAVPTTATDSNKVNKAILEAVKEIFVFKQLESGVV</sequence>
<dbReference type="GO" id="GO:0005834">
    <property type="term" value="C:heterotrimeric G-protein complex"/>
    <property type="evidence" value="ECO:0000318"/>
    <property type="project" value="GO_Central"/>
</dbReference>
<keyword evidence="2 10" id="KW-0479">Metal-binding</keyword>
<keyword evidence="8" id="KW-0449">Lipoprotein</keyword>
<dbReference type="GO" id="GO:0005525">
    <property type="term" value="F:GTP binding"/>
    <property type="evidence" value="ECO:0007669"/>
    <property type="project" value="UniProtKB-KW"/>
</dbReference>
<dbReference type="PRINTS" id="PR00318">
    <property type="entry name" value="GPROTEINA"/>
</dbReference>
<keyword evidence="7" id="KW-0807">Transducer</keyword>
<keyword evidence="5 9" id="KW-0342">GTP-binding</keyword>
<dbReference type="InterPro" id="IPR027417">
    <property type="entry name" value="P-loop_NTPase"/>
</dbReference>
<dbReference type="GO" id="GO:0003924">
    <property type="term" value="F:GTPase activity"/>
    <property type="evidence" value="ECO:0000318"/>
    <property type="project" value="GO_Central"/>
</dbReference>
<feature type="region of interest" description="Disordered" evidence="11">
    <location>
        <begin position="1"/>
        <end position="38"/>
    </location>
</feature>
<dbReference type="SUPFAM" id="SSF52540">
    <property type="entry name" value="P-loop containing nucleoside triphosphate hydrolases"/>
    <property type="match status" value="1"/>
</dbReference>
<dbReference type="GO" id="GO:0005737">
    <property type="term" value="C:cytoplasm"/>
    <property type="evidence" value="ECO:0000318"/>
    <property type="project" value="GO_Central"/>
</dbReference>
<feature type="binding site" evidence="9">
    <location>
        <begin position="296"/>
        <end position="299"/>
    </location>
    <ligand>
        <name>GTP</name>
        <dbReference type="ChEBI" id="CHEBI:37565"/>
    </ligand>
</feature>
<dbReference type="GO" id="GO:0031683">
    <property type="term" value="F:G-protein beta/gamma-subunit complex binding"/>
    <property type="evidence" value="ECO:0000318"/>
    <property type="project" value="GO_Central"/>
</dbReference>
<evidence type="ECO:0000256" key="8">
    <source>
        <dbReference type="ARBA" id="ARBA00023288"/>
    </source>
</evidence>
<dbReference type="OrthoDB" id="5817230at2759"/>
<keyword evidence="6" id="KW-0564">Palmitate</keyword>
<dbReference type="InterPro" id="IPR011025">
    <property type="entry name" value="GproteinA_insert"/>
</dbReference>
<evidence type="ECO:0000256" key="2">
    <source>
        <dbReference type="ARBA" id="ARBA00022723"/>
    </source>
</evidence>
<dbReference type="EMBL" id="DF237284">
    <property type="protein sequence ID" value="GAQ87162.1"/>
    <property type="molecule type" value="Genomic_DNA"/>
</dbReference>
<feature type="binding site" evidence="9">
    <location>
        <position position="360"/>
    </location>
    <ligand>
        <name>GTP</name>
        <dbReference type="ChEBI" id="CHEBI:37565"/>
    </ligand>
</feature>
<keyword evidence="4 10" id="KW-0460">Magnesium</keyword>
<gene>
    <name evidence="12" type="ORF">KFL_003350120</name>
</gene>
<dbReference type="PANTHER" id="PTHR10218">
    <property type="entry name" value="GTP-BINDING PROTEIN ALPHA SUBUNIT"/>
    <property type="match status" value="1"/>
</dbReference>
<keyword evidence="1" id="KW-0519">Myristate</keyword>
<dbReference type="CDD" id="cd00066">
    <property type="entry name" value="G-alpha"/>
    <property type="match status" value="1"/>
</dbReference>
<dbReference type="Gene3D" id="1.10.400.10">
    <property type="entry name" value="GI Alpha 1, domain 2-like"/>
    <property type="match status" value="1"/>
</dbReference>
<dbReference type="AlphaFoldDB" id="A0A0U9HTH3"/>
<dbReference type="SUPFAM" id="SSF47895">
    <property type="entry name" value="Transducin (alpha subunit), insertion domain"/>
    <property type="match status" value="1"/>
</dbReference>
<feature type="binding site" evidence="9">
    <location>
        <begin position="227"/>
        <end position="231"/>
    </location>
    <ligand>
        <name>GTP</name>
        <dbReference type="ChEBI" id="CHEBI:37565"/>
    </ligand>
</feature>
<feature type="binding site" evidence="10">
    <location>
        <position position="202"/>
    </location>
    <ligand>
        <name>Mg(2+)</name>
        <dbReference type="ChEBI" id="CHEBI:18420"/>
    </ligand>
</feature>
<evidence type="ECO:0000256" key="7">
    <source>
        <dbReference type="ARBA" id="ARBA00023224"/>
    </source>
</evidence>
<dbReference type="InterPro" id="IPR001019">
    <property type="entry name" value="Gprotein_alpha_su"/>
</dbReference>
<keyword evidence="3 9" id="KW-0547">Nucleotide-binding</keyword>
<proteinExistence type="predicted"/>
<feature type="binding site" evidence="9">
    <location>
        <begin position="55"/>
        <end position="60"/>
    </location>
    <ligand>
        <name>GTP</name>
        <dbReference type="ChEBI" id="CHEBI:37565"/>
    </ligand>
</feature>
<dbReference type="PANTHER" id="PTHR10218:SF302">
    <property type="entry name" value="GUANINE NUCLEOTIDE-BINDING PROTEIN ALPHA-5 SUBUNIT"/>
    <property type="match status" value="1"/>
</dbReference>
<dbReference type="SMART" id="SM00275">
    <property type="entry name" value="G_alpha"/>
    <property type="match status" value="1"/>
</dbReference>
<protein>
    <submittedName>
        <fullName evidence="12">G-protein alpha subunit</fullName>
    </submittedName>
</protein>
<evidence type="ECO:0000256" key="5">
    <source>
        <dbReference type="ARBA" id="ARBA00023134"/>
    </source>
</evidence>
<evidence type="ECO:0000256" key="11">
    <source>
        <dbReference type="SAM" id="MobiDB-lite"/>
    </source>
</evidence>
<name>A0A0U9HTH3_KLENI</name>
<evidence type="ECO:0000313" key="12">
    <source>
        <dbReference type="EMBL" id="GAQ87162.1"/>
    </source>
</evidence>
<dbReference type="GO" id="GO:0046872">
    <property type="term" value="F:metal ion binding"/>
    <property type="evidence" value="ECO:0007669"/>
    <property type="project" value="UniProtKB-KW"/>
</dbReference>
<evidence type="ECO:0000256" key="3">
    <source>
        <dbReference type="ARBA" id="ARBA00022741"/>
    </source>
</evidence>
<evidence type="ECO:0000256" key="6">
    <source>
        <dbReference type="ARBA" id="ARBA00023139"/>
    </source>
</evidence>
<evidence type="ECO:0000256" key="1">
    <source>
        <dbReference type="ARBA" id="ARBA00022707"/>
    </source>
</evidence>
<feature type="binding site" evidence="10">
    <location>
        <position position="59"/>
    </location>
    <ligand>
        <name>Mg(2+)</name>
        <dbReference type="ChEBI" id="CHEBI:18420"/>
    </ligand>
</feature>
<dbReference type="GO" id="GO:0007188">
    <property type="term" value="P:adenylate cyclase-modulating G protein-coupled receptor signaling pathway"/>
    <property type="evidence" value="ECO:0000318"/>
    <property type="project" value="GO_Central"/>
</dbReference>
<dbReference type="FunFam" id="3.40.50.300:FF:003800">
    <property type="entry name" value="Guanine nucleotide-binding protein G(k) subunit alpha"/>
    <property type="match status" value="1"/>
</dbReference>
<dbReference type="Gene3D" id="3.40.50.300">
    <property type="entry name" value="P-loop containing nucleotide triphosphate hydrolases"/>
    <property type="match status" value="1"/>
</dbReference>
<keyword evidence="13" id="KW-1185">Reference proteome</keyword>
<dbReference type="Pfam" id="PF00503">
    <property type="entry name" value="G-alpha"/>
    <property type="match status" value="1"/>
</dbReference>
<evidence type="ECO:0000313" key="13">
    <source>
        <dbReference type="Proteomes" id="UP000054558"/>
    </source>
</evidence>
<dbReference type="GO" id="GO:0001664">
    <property type="term" value="F:G protein-coupled receptor binding"/>
    <property type="evidence" value="ECO:0000318"/>
    <property type="project" value="GO_Central"/>
</dbReference>
<feature type="compositionally biased region" description="Basic and acidic residues" evidence="11">
    <location>
        <begin position="1"/>
        <end position="10"/>
    </location>
</feature>
<evidence type="ECO:0000256" key="4">
    <source>
        <dbReference type="ARBA" id="ARBA00022842"/>
    </source>
</evidence>
<dbReference type="OMA" id="QVIWADA"/>
<dbReference type="Proteomes" id="UP000054558">
    <property type="component" value="Unassembled WGS sequence"/>
</dbReference>
<reference evidence="12 13" key="1">
    <citation type="journal article" date="2014" name="Nat. Commun.">
        <title>Klebsormidium flaccidum genome reveals primary factors for plant terrestrial adaptation.</title>
        <authorList>
            <person name="Hori K."/>
            <person name="Maruyama F."/>
            <person name="Fujisawa T."/>
            <person name="Togashi T."/>
            <person name="Yamamoto N."/>
            <person name="Seo M."/>
            <person name="Sato S."/>
            <person name="Yamada T."/>
            <person name="Mori H."/>
            <person name="Tajima N."/>
            <person name="Moriyama T."/>
            <person name="Ikeuchi M."/>
            <person name="Watanabe M."/>
            <person name="Wada H."/>
            <person name="Kobayashi K."/>
            <person name="Saito M."/>
            <person name="Masuda T."/>
            <person name="Sasaki-Sekimoto Y."/>
            <person name="Mashiguchi K."/>
            <person name="Awai K."/>
            <person name="Shimojima M."/>
            <person name="Masuda S."/>
            <person name="Iwai M."/>
            <person name="Nobusawa T."/>
            <person name="Narise T."/>
            <person name="Kondo S."/>
            <person name="Saito H."/>
            <person name="Sato R."/>
            <person name="Murakawa M."/>
            <person name="Ihara Y."/>
            <person name="Oshima-Yamada Y."/>
            <person name="Ohtaka K."/>
            <person name="Satoh M."/>
            <person name="Sonobe K."/>
            <person name="Ishii M."/>
            <person name="Ohtani R."/>
            <person name="Kanamori-Sato M."/>
            <person name="Honoki R."/>
            <person name="Miyazaki D."/>
            <person name="Mochizuki H."/>
            <person name="Umetsu J."/>
            <person name="Higashi K."/>
            <person name="Shibata D."/>
            <person name="Kamiya Y."/>
            <person name="Sato N."/>
            <person name="Nakamura Y."/>
            <person name="Tabata S."/>
            <person name="Ida S."/>
            <person name="Kurokawa K."/>
            <person name="Ohta H."/>
        </authorList>
    </citation>
    <scope>NUCLEOTIDE SEQUENCE [LARGE SCALE GENOMIC DNA]</scope>
    <source>
        <strain evidence="12 13">NIES-2285</strain>
    </source>
</reference>
<accession>A0A0U9HTH3</accession>
<dbReference type="STRING" id="105231.A0A0U9HTH3"/>
<evidence type="ECO:0000256" key="10">
    <source>
        <dbReference type="PIRSR" id="PIRSR601019-2"/>
    </source>
</evidence>
<organism evidence="12 13">
    <name type="scientific">Klebsormidium nitens</name>
    <name type="common">Green alga</name>
    <name type="synonym">Ulothrix nitens</name>
    <dbReference type="NCBI Taxonomy" id="105231"/>
    <lineage>
        <taxon>Eukaryota</taxon>
        <taxon>Viridiplantae</taxon>
        <taxon>Streptophyta</taxon>
        <taxon>Klebsormidiophyceae</taxon>
        <taxon>Klebsormidiales</taxon>
        <taxon>Klebsormidiaceae</taxon>
        <taxon>Klebsormidium</taxon>
    </lineage>
</organism>
<evidence type="ECO:0000256" key="9">
    <source>
        <dbReference type="PIRSR" id="PIRSR601019-1"/>
    </source>
</evidence>
<dbReference type="PROSITE" id="PS51882">
    <property type="entry name" value="G_ALPHA"/>
    <property type="match status" value="1"/>
</dbReference>
<feature type="binding site" evidence="9">
    <location>
        <begin position="196"/>
        <end position="202"/>
    </location>
    <ligand>
        <name>GTP</name>
        <dbReference type="ChEBI" id="CHEBI:37565"/>
    </ligand>
</feature>